<keyword evidence="3" id="KW-1185">Reference proteome</keyword>
<evidence type="ECO:0000313" key="2">
    <source>
        <dbReference type="EMBL" id="KAK5606570.1"/>
    </source>
</evidence>
<feature type="region of interest" description="Disordered" evidence="1">
    <location>
        <begin position="1"/>
        <end position="141"/>
    </location>
</feature>
<name>A0AAV9RCU6_9TELE</name>
<dbReference type="EMBL" id="JAHHUM010002062">
    <property type="protein sequence ID" value="KAK5606570.1"/>
    <property type="molecule type" value="Genomic_DNA"/>
</dbReference>
<feature type="compositionally biased region" description="Basic residues" evidence="1">
    <location>
        <begin position="130"/>
        <end position="141"/>
    </location>
</feature>
<reference evidence="2 3" key="1">
    <citation type="submission" date="2021-06" db="EMBL/GenBank/DDBJ databases">
        <authorList>
            <person name="Palmer J.M."/>
        </authorList>
    </citation>
    <scope>NUCLEOTIDE SEQUENCE [LARGE SCALE GENOMIC DNA]</scope>
    <source>
        <strain evidence="2 3">MEX-2019</strain>
        <tissue evidence="2">Muscle</tissue>
    </source>
</reference>
<evidence type="ECO:0000313" key="3">
    <source>
        <dbReference type="Proteomes" id="UP001311232"/>
    </source>
</evidence>
<accession>A0AAV9RCU6</accession>
<sequence>MAMPNQDTDIGHMPPNPNTMNPLPTAHGYTPTGGLHPRKADEATPTQRKLHTQPCSKHPHHTARRDGKARAPRNATPAPPTGATGQTPLSTEPTTEPPTPHQDGTKSPCKRSPASGKHSGSTSPTTPPQPHRHTTSLPLKR</sequence>
<evidence type="ECO:0000256" key="1">
    <source>
        <dbReference type="SAM" id="MobiDB-lite"/>
    </source>
</evidence>
<protein>
    <submittedName>
        <fullName evidence="2">Uncharacterized protein</fullName>
    </submittedName>
</protein>
<gene>
    <name evidence="2" type="ORF">CRENBAI_018565</name>
</gene>
<proteinExistence type="predicted"/>
<dbReference type="Proteomes" id="UP001311232">
    <property type="component" value="Unassembled WGS sequence"/>
</dbReference>
<organism evidence="2 3">
    <name type="scientific">Crenichthys baileyi</name>
    <name type="common">White River springfish</name>
    <dbReference type="NCBI Taxonomy" id="28760"/>
    <lineage>
        <taxon>Eukaryota</taxon>
        <taxon>Metazoa</taxon>
        <taxon>Chordata</taxon>
        <taxon>Craniata</taxon>
        <taxon>Vertebrata</taxon>
        <taxon>Euteleostomi</taxon>
        <taxon>Actinopterygii</taxon>
        <taxon>Neopterygii</taxon>
        <taxon>Teleostei</taxon>
        <taxon>Neoteleostei</taxon>
        <taxon>Acanthomorphata</taxon>
        <taxon>Ovalentaria</taxon>
        <taxon>Atherinomorphae</taxon>
        <taxon>Cyprinodontiformes</taxon>
        <taxon>Goodeidae</taxon>
        <taxon>Crenichthys</taxon>
    </lineage>
</organism>
<dbReference type="AlphaFoldDB" id="A0AAV9RCU6"/>
<comment type="caution">
    <text evidence="2">The sequence shown here is derived from an EMBL/GenBank/DDBJ whole genome shotgun (WGS) entry which is preliminary data.</text>
</comment>
<feature type="compositionally biased region" description="Low complexity" evidence="1">
    <location>
        <begin position="72"/>
        <end position="94"/>
    </location>
</feature>